<gene>
    <name evidence="1" type="ORF">POL58_34305</name>
</gene>
<evidence type="ECO:0000313" key="1">
    <source>
        <dbReference type="EMBL" id="MDC0672877.1"/>
    </source>
</evidence>
<organism evidence="1 2">
    <name type="scientific">Nannocystis radixulma</name>
    <dbReference type="NCBI Taxonomy" id="2995305"/>
    <lineage>
        <taxon>Bacteria</taxon>
        <taxon>Pseudomonadati</taxon>
        <taxon>Myxococcota</taxon>
        <taxon>Polyangia</taxon>
        <taxon>Nannocystales</taxon>
        <taxon>Nannocystaceae</taxon>
        <taxon>Nannocystis</taxon>
    </lineage>
</organism>
<protein>
    <submittedName>
        <fullName evidence="1">Uncharacterized protein</fullName>
    </submittedName>
</protein>
<dbReference type="EMBL" id="JAQNDN010000020">
    <property type="protein sequence ID" value="MDC0672877.1"/>
    <property type="molecule type" value="Genomic_DNA"/>
</dbReference>
<dbReference type="RefSeq" id="WP_272005029.1">
    <property type="nucleotide sequence ID" value="NZ_JAQNDN010000020.1"/>
</dbReference>
<sequence>MAATANDQLARYFTEKLWDWIPGVYRDADGAAPNQHVLRAIIQAVAEQAAVARRSIDRLWEDQSIEYCDDWIVPFIGDLVGTRLVPALNARARRVDVARTIYYRRRAGTITVLEQLILDMAGWDGAVVESFRRLGRTHHALDPQPRPHGRFTLTPAGGIADLRSPRGVELAHGTWDELAHTADLWQQRGHMGRYGIPKLNHHLYRMQAFKVEAPTPYSFPNRSYTFDPSGRDIPLFMPSYRPEDGCRRRAEEDVAGPIRCRLLGHAEYEITAAVFEAMKSELVATAAENDLAKFLGVRFRNEYRLRDTLETLHADLTNETNFYKLLELALTDDSAKAALVRDARAFKITRFVDPNDLQIPPERTLAGNLQNWGADLPALTEKLLMVDPVRGRYWFPNNPPPAGTKVAHYYYGFSGDLGAGTYDRRASVLTEADDTFTNGNFTVPSPWKNVYTFADSKTYLVANVTTFNNLTLQAASQQRPYLRQDTAEGNDWEFTSSGANPQLTLDGLWYGGGKLLLAGNYARVTIRHCTLDPGGTKADTTPLVPTELVVQGTIDELIIENSILPGIKLSGSGAVDDLYLRDSIVASTDAAMKIALPATNLHFERCTLAVETLGLRIDATEVLAQRPIKVTDHQQGCVRFSVLAPDSHTPQVYPPPGIAEVYPHFFVSTRFGDPGFYVLSESAPEMVVRGAENGSEIGAYSKLLNPLKLDSVRAKVHEFMPMGRIAAFIREN</sequence>
<accession>A0ABT5BIK7</accession>
<proteinExistence type="predicted"/>
<dbReference type="Proteomes" id="UP001217838">
    <property type="component" value="Unassembled WGS sequence"/>
</dbReference>
<reference evidence="1 2" key="1">
    <citation type="submission" date="2022-11" db="EMBL/GenBank/DDBJ databases">
        <title>Minimal conservation of predation-associated metabolite biosynthetic gene clusters underscores biosynthetic potential of Myxococcota including descriptions for ten novel species: Archangium lansinium sp. nov., Myxococcus landrumus sp. nov., Nannocystis bai.</title>
        <authorList>
            <person name="Ahearne A."/>
            <person name="Stevens C."/>
            <person name="Dowd S."/>
        </authorList>
    </citation>
    <scope>NUCLEOTIDE SEQUENCE [LARGE SCALE GENOMIC DNA]</scope>
    <source>
        <strain evidence="1 2">NCELM</strain>
    </source>
</reference>
<keyword evidence="2" id="KW-1185">Reference proteome</keyword>
<evidence type="ECO:0000313" key="2">
    <source>
        <dbReference type="Proteomes" id="UP001217838"/>
    </source>
</evidence>
<name>A0ABT5BIK7_9BACT</name>
<comment type="caution">
    <text evidence="1">The sequence shown here is derived from an EMBL/GenBank/DDBJ whole genome shotgun (WGS) entry which is preliminary data.</text>
</comment>